<dbReference type="Proteomes" id="UP000502756">
    <property type="component" value="Chromosome"/>
</dbReference>
<dbReference type="KEGG" id="stae:HNV11_03055"/>
<evidence type="ECO:0000313" key="1">
    <source>
        <dbReference type="EMBL" id="QJW92200.1"/>
    </source>
</evidence>
<reference evidence="1 2" key="1">
    <citation type="submission" date="2020-05" db="EMBL/GenBank/DDBJ databases">
        <title>Genome sequencing of Spirosoma sp. TS118.</title>
        <authorList>
            <person name="Lee J.-H."/>
            <person name="Jeong S."/>
            <person name="Zhao L."/>
            <person name="Jung J.-H."/>
            <person name="Kim M.-K."/>
            <person name="Lim S."/>
        </authorList>
    </citation>
    <scope>NUCLEOTIDE SEQUENCE [LARGE SCALE GENOMIC DNA]</scope>
    <source>
        <strain evidence="1 2">TS118</strain>
    </source>
</reference>
<protein>
    <submittedName>
        <fullName evidence="1">Uncharacterized protein</fullName>
    </submittedName>
</protein>
<dbReference type="AlphaFoldDB" id="A0A6M5YFS7"/>
<name>A0A6M5YFS7_9BACT</name>
<accession>A0A6M5YFS7</accession>
<sequence length="114" mass="12767">MVGSGGGATGFSTTYFLLDDGRLFGKRSRDTVFTSIGRQKATDTKRLFMTAETRCRIKTTRFDNPGNLYKFVQWQKGKQAYKVTWGDPGKSVPTSYPAFYNSFMALIPASARLK</sequence>
<gene>
    <name evidence="1" type="ORF">HNV11_03055</name>
</gene>
<organism evidence="1 2">
    <name type="scientific">Spirosoma taeanense</name>
    <dbReference type="NCBI Taxonomy" id="2735870"/>
    <lineage>
        <taxon>Bacteria</taxon>
        <taxon>Pseudomonadati</taxon>
        <taxon>Bacteroidota</taxon>
        <taxon>Cytophagia</taxon>
        <taxon>Cytophagales</taxon>
        <taxon>Cytophagaceae</taxon>
        <taxon>Spirosoma</taxon>
    </lineage>
</organism>
<keyword evidence="2" id="KW-1185">Reference proteome</keyword>
<dbReference type="EMBL" id="CP053435">
    <property type="protein sequence ID" value="QJW92200.1"/>
    <property type="molecule type" value="Genomic_DNA"/>
</dbReference>
<proteinExistence type="predicted"/>
<evidence type="ECO:0000313" key="2">
    <source>
        <dbReference type="Proteomes" id="UP000502756"/>
    </source>
</evidence>